<feature type="compositionally biased region" description="Low complexity" evidence="1">
    <location>
        <begin position="252"/>
        <end position="264"/>
    </location>
</feature>
<feature type="compositionally biased region" description="Polar residues" evidence="1">
    <location>
        <begin position="206"/>
        <end position="237"/>
    </location>
</feature>
<gene>
    <name evidence="2" type="ORF">EV420DRAFT_1750938</name>
</gene>
<dbReference type="RefSeq" id="XP_060326368.1">
    <property type="nucleotide sequence ID" value="XM_060480350.1"/>
</dbReference>
<evidence type="ECO:0000256" key="1">
    <source>
        <dbReference type="SAM" id="MobiDB-lite"/>
    </source>
</evidence>
<evidence type="ECO:0000313" key="3">
    <source>
        <dbReference type="Proteomes" id="UP001175211"/>
    </source>
</evidence>
<proteinExistence type="predicted"/>
<accession>A0AA39MW02</accession>
<sequence length="274" mass="29493">MSSAAPPLNRGHCIYVTDLIHYCRCLSFAPHASPLQDRFSCATCGHGIHAHVDYISAFVHRSLVSHCAAYAQRTLGTQECTCMLQLVGHTAVLNPHRSTVLYSPPAPFVASSQRGSLPSHMNIPRPSGGTVNSQFAPVELISSRGLTVPDPYHPTDWSYRVTFFTSSEAVSSDNTLSSSSGRTAGPLYAPRLTYPSSTIDLSRAYTPQTQTHSFGTSSSGSLDGSAQHQGHMVSNSDYGIRQTGAADEGSTVYQDYQMDDVVVQSDDEKPTSSD</sequence>
<reference evidence="2" key="1">
    <citation type="submission" date="2023-06" db="EMBL/GenBank/DDBJ databases">
        <authorList>
            <consortium name="Lawrence Berkeley National Laboratory"/>
            <person name="Ahrendt S."/>
            <person name="Sahu N."/>
            <person name="Indic B."/>
            <person name="Wong-Bajracharya J."/>
            <person name="Merenyi Z."/>
            <person name="Ke H.-M."/>
            <person name="Monk M."/>
            <person name="Kocsube S."/>
            <person name="Drula E."/>
            <person name="Lipzen A."/>
            <person name="Balint B."/>
            <person name="Henrissat B."/>
            <person name="Andreopoulos B."/>
            <person name="Martin F.M."/>
            <person name="Harder C.B."/>
            <person name="Rigling D."/>
            <person name="Ford K.L."/>
            <person name="Foster G.D."/>
            <person name="Pangilinan J."/>
            <person name="Papanicolaou A."/>
            <person name="Barry K."/>
            <person name="LaButti K."/>
            <person name="Viragh M."/>
            <person name="Koriabine M."/>
            <person name="Yan M."/>
            <person name="Riley R."/>
            <person name="Champramary S."/>
            <person name="Plett K.L."/>
            <person name="Tsai I.J."/>
            <person name="Slot J."/>
            <person name="Sipos G."/>
            <person name="Plett J."/>
            <person name="Nagy L.G."/>
            <person name="Grigoriev I.V."/>
        </authorList>
    </citation>
    <scope>NUCLEOTIDE SEQUENCE</scope>
    <source>
        <strain evidence="2">CCBAS 213</strain>
    </source>
</reference>
<evidence type="ECO:0000313" key="2">
    <source>
        <dbReference type="EMBL" id="KAK0448263.1"/>
    </source>
</evidence>
<dbReference type="GeneID" id="85363898"/>
<dbReference type="EMBL" id="JAUEPS010000042">
    <property type="protein sequence ID" value="KAK0448263.1"/>
    <property type="molecule type" value="Genomic_DNA"/>
</dbReference>
<dbReference type="Proteomes" id="UP001175211">
    <property type="component" value="Unassembled WGS sequence"/>
</dbReference>
<keyword evidence="3" id="KW-1185">Reference proteome</keyword>
<comment type="caution">
    <text evidence="2">The sequence shown here is derived from an EMBL/GenBank/DDBJ whole genome shotgun (WGS) entry which is preliminary data.</text>
</comment>
<protein>
    <submittedName>
        <fullName evidence="2">Uncharacterized protein</fullName>
    </submittedName>
</protein>
<dbReference type="AlphaFoldDB" id="A0AA39MW02"/>
<feature type="region of interest" description="Disordered" evidence="1">
    <location>
        <begin position="206"/>
        <end position="274"/>
    </location>
</feature>
<organism evidence="2 3">
    <name type="scientific">Armillaria tabescens</name>
    <name type="common">Ringless honey mushroom</name>
    <name type="synonym">Agaricus tabescens</name>
    <dbReference type="NCBI Taxonomy" id="1929756"/>
    <lineage>
        <taxon>Eukaryota</taxon>
        <taxon>Fungi</taxon>
        <taxon>Dikarya</taxon>
        <taxon>Basidiomycota</taxon>
        <taxon>Agaricomycotina</taxon>
        <taxon>Agaricomycetes</taxon>
        <taxon>Agaricomycetidae</taxon>
        <taxon>Agaricales</taxon>
        <taxon>Marasmiineae</taxon>
        <taxon>Physalacriaceae</taxon>
        <taxon>Desarmillaria</taxon>
    </lineage>
</organism>
<name>A0AA39MW02_ARMTA</name>